<organism evidence="2 3">
    <name type="scientific">Rhodococcus opacus</name>
    <name type="common">Nocardia opaca</name>
    <dbReference type="NCBI Taxonomy" id="37919"/>
    <lineage>
        <taxon>Bacteria</taxon>
        <taxon>Bacillati</taxon>
        <taxon>Actinomycetota</taxon>
        <taxon>Actinomycetes</taxon>
        <taxon>Mycobacteriales</taxon>
        <taxon>Nocardiaceae</taxon>
        <taxon>Rhodococcus</taxon>
    </lineage>
</organism>
<dbReference type="Proteomes" id="UP000186108">
    <property type="component" value="Chromosome"/>
</dbReference>
<proteinExistence type="predicted"/>
<evidence type="ECO:0000259" key="1">
    <source>
        <dbReference type="Pfam" id="PF13338"/>
    </source>
</evidence>
<gene>
    <name evidence="2" type="ORF">R1CP_02490</name>
</gene>
<reference evidence="2 3" key="1">
    <citation type="submission" date="2014-07" db="EMBL/GenBank/DDBJ databases">
        <authorList>
            <person name="Zhang J.E."/>
            <person name="Yang H."/>
            <person name="Guo J."/>
            <person name="Deng Z."/>
            <person name="Luo H."/>
            <person name="Luo M."/>
            <person name="Zhao B."/>
        </authorList>
    </citation>
    <scope>NUCLEOTIDE SEQUENCE [LARGE SCALE GENOMIC DNA]</scope>
    <source>
        <strain evidence="2 3">1CP</strain>
    </source>
</reference>
<protein>
    <recommendedName>
        <fullName evidence="1">AbiEi antitoxin N-terminal domain-containing protein</fullName>
    </recommendedName>
</protein>
<sequence>MYPDVHWHSQGLSTGCGKNGWEGRFLSGRADTVPGMEHDSWQSILDAQDGVVTTAQLRAHGVSATALRHRVVSGQWLRVLPRVIAVTNGPLTRPMALSAAFLYGGRAILSHRTAAEEWGLLRVDDPSAPVHITVPYNCSAVNQGPTVRSPGSPRPTSVGNGLVHGGVVVHRSRAFEHISVPFRRPRTSLADTVIDLAVSEATPREAALRFIEAATSGKVHVEVLRRKLEVRRPHRYATDIADAVMLLGDGVQSALEHRYALDVERAHGLPSGKRQMPHVVDGRILYEDVDYSPMGVPLIVRLDGQQYHSAQQSRFRDRRRDNAAELADRPRLVYGWDETTRDPCGVFEEVRRVLVREGWADMSRRCPACPRE</sequence>
<feature type="domain" description="AbiEi antitoxin N-terminal" evidence="1">
    <location>
        <begin position="47"/>
        <end position="79"/>
    </location>
</feature>
<dbReference type="EMBL" id="CP009111">
    <property type="protein sequence ID" value="ANS25245.1"/>
    <property type="molecule type" value="Genomic_DNA"/>
</dbReference>
<dbReference type="Pfam" id="PF13338">
    <property type="entry name" value="AbiEi_4"/>
    <property type="match status" value="1"/>
</dbReference>
<evidence type="ECO:0000313" key="2">
    <source>
        <dbReference type="EMBL" id="ANS25245.1"/>
    </source>
</evidence>
<dbReference type="AlphaFoldDB" id="A0A1B1JY23"/>
<evidence type="ECO:0000313" key="3">
    <source>
        <dbReference type="Proteomes" id="UP000186108"/>
    </source>
</evidence>
<dbReference type="InterPro" id="IPR025159">
    <property type="entry name" value="AbiEi_N"/>
</dbReference>
<accession>A0A1B1JY23</accession>
<name>A0A1B1JY23_RHOOP</name>
<dbReference type="PATRIC" id="fig|37919.13.peg.500"/>